<evidence type="ECO:0000313" key="2">
    <source>
        <dbReference type="Proteomes" id="UP001530315"/>
    </source>
</evidence>
<gene>
    <name evidence="1" type="ORF">ACHAW5_009748</name>
</gene>
<reference evidence="1 2" key="1">
    <citation type="submission" date="2024-10" db="EMBL/GenBank/DDBJ databases">
        <title>Updated reference genomes for cyclostephanoid diatoms.</title>
        <authorList>
            <person name="Roberts W.R."/>
            <person name="Alverson A.J."/>
        </authorList>
    </citation>
    <scope>NUCLEOTIDE SEQUENCE [LARGE SCALE GENOMIC DNA]</scope>
    <source>
        <strain evidence="1 2">AJA276-08</strain>
    </source>
</reference>
<protein>
    <submittedName>
        <fullName evidence="1">Uncharacterized protein</fullName>
    </submittedName>
</protein>
<accession>A0ABD3MNJ6</accession>
<organism evidence="1 2">
    <name type="scientific">Stephanodiscus triporus</name>
    <dbReference type="NCBI Taxonomy" id="2934178"/>
    <lineage>
        <taxon>Eukaryota</taxon>
        <taxon>Sar</taxon>
        <taxon>Stramenopiles</taxon>
        <taxon>Ochrophyta</taxon>
        <taxon>Bacillariophyta</taxon>
        <taxon>Coscinodiscophyceae</taxon>
        <taxon>Thalassiosirophycidae</taxon>
        <taxon>Stephanodiscales</taxon>
        <taxon>Stephanodiscaceae</taxon>
        <taxon>Stephanodiscus</taxon>
    </lineage>
</organism>
<dbReference type="AlphaFoldDB" id="A0ABD3MNJ6"/>
<dbReference type="EMBL" id="JALLAZ020001748">
    <property type="protein sequence ID" value="KAL3765574.1"/>
    <property type="molecule type" value="Genomic_DNA"/>
</dbReference>
<sequence>MIILILPPHWKDEFHPSVRRGIEITFGKVLSCHEHTDHNPLGLLAFLLASIVHHSDWLFQEMGKHPGHHFYSIPVLNDHVLLNELKEQLTLEQTDTVPAATGIPPHVSHARAISKVFNICMSNKDALDNFKADLKTAVADAVDAKVRADGGINQAIMKAQLDELLIELRSEIRAGSLNTHQLNVVAENSIAIDTTVRNPTAFQFHYKDVKGNMRFWSVPECFKFPQEINRWNGWRKWLCGTLVVDGSCTWKIKPFRYFKRRDFKTPALQNAFSCEWKPIFSTMMSAPGVEIPHRVEDITEDILKSSYTIATAHLRDNFTYIFQQPDDTVTLLEHGQIMLRSTAQ</sequence>
<proteinExistence type="predicted"/>
<evidence type="ECO:0000313" key="1">
    <source>
        <dbReference type="EMBL" id="KAL3765574.1"/>
    </source>
</evidence>
<keyword evidence="2" id="KW-1185">Reference proteome</keyword>
<dbReference type="Proteomes" id="UP001530315">
    <property type="component" value="Unassembled WGS sequence"/>
</dbReference>
<comment type="caution">
    <text evidence="1">The sequence shown here is derived from an EMBL/GenBank/DDBJ whole genome shotgun (WGS) entry which is preliminary data.</text>
</comment>
<name>A0ABD3MNJ6_9STRA</name>